<evidence type="ECO:0000256" key="2">
    <source>
        <dbReference type="SAM" id="MobiDB-lite"/>
    </source>
</evidence>
<evidence type="ECO:0000313" key="3">
    <source>
        <dbReference type="EMBL" id="KAJ8495952.1"/>
    </source>
</evidence>
<comment type="similarity">
    <text evidence="1">Belongs to the GET4 family.</text>
</comment>
<protein>
    <recommendedName>
        <fullName evidence="5">Golgi to ER traffic protein 4</fullName>
    </recommendedName>
</protein>
<dbReference type="AlphaFoldDB" id="A0AAD7U260"/>
<organism evidence="3 4">
    <name type="scientific">Trametes cubensis</name>
    <dbReference type="NCBI Taxonomy" id="1111947"/>
    <lineage>
        <taxon>Eukaryota</taxon>
        <taxon>Fungi</taxon>
        <taxon>Dikarya</taxon>
        <taxon>Basidiomycota</taxon>
        <taxon>Agaricomycotina</taxon>
        <taxon>Agaricomycetes</taxon>
        <taxon>Polyporales</taxon>
        <taxon>Polyporaceae</taxon>
        <taxon>Trametes</taxon>
    </lineage>
</organism>
<dbReference type="EMBL" id="JAPEVG010000019">
    <property type="protein sequence ID" value="KAJ8495952.1"/>
    <property type="molecule type" value="Genomic_DNA"/>
</dbReference>
<dbReference type="PANTHER" id="PTHR12875">
    <property type="entry name" value="GOLGI TO ER TRAFFIC PROTEIN 4 HOMOLOG"/>
    <property type="match status" value="1"/>
</dbReference>
<dbReference type="Proteomes" id="UP001215151">
    <property type="component" value="Unassembled WGS sequence"/>
</dbReference>
<dbReference type="Pfam" id="PF04190">
    <property type="entry name" value="GET4"/>
    <property type="match status" value="1"/>
</dbReference>
<accession>A0AAD7U260</accession>
<reference evidence="3" key="1">
    <citation type="submission" date="2022-11" db="EMBL/GenBank/DDBJ databases">
        <title>Genome Sequence of Cubamyces cubensis.</title>
        <authorList>
            <person name="Buettner E."/>
        </authorList>
    </citation>
    <scope>NUCLEOTIDE SEQUENCE</scope>
    <source>
        <strain evidence="3">MPL-01</strain>
    </source>
</reference>
<dbReference type="InterPro" id="IPR007317">
    <property type="entry name" value="GET4"/>
</dbReference>
<evidence type="ECO:0000313" key="4">
    <source>
        <dbReference type="Proteomes" id="UP001215151"/>
    </source>
</evidence>
<feature type="compositionally biased region" description="Pro residues" evidence="2">
    <location>
        <begin position="395"/>
        <end position="405"/>
    </location>
</feature>
<name>A0AAD7U260_9APHY</name>
<dbReference type="PANTHER" id="PTHR12875:SF0">
    <property type="entry name" value="GOLGI TO ER TRAFFIC PROTEIN 4 HOMOLOG"/>
    <property type="match status" value="1"/>
</dbReference>
<keyword evidence="4" id="KW-1185">Reference proteome</keyword>
<evidence type="ECO:0000256" key="1">
    <source>
        <dbReference type="ARBA" id="ARBA00005351"/>
    </source>
</evidence>
<dbReference type="GO" id="GO:0045048">
    <property type="term" value="P:protein insertion into ER membrane"/>
    <property type="evidence" value="ECO:0007669"/>
    <property type="project" value="InterPro"/>
</dbReference>
<gene>
    <name evidence="3" type="ORF">ONZ51_g1388</name>
</gene>
<feature type="region of interest" description="Disordered" evidence="2">
    <location>
        <begin position="386"/>
        <end position="405"/>
    </location>
</feature>
<dbReference type="InterPro" id="IPR011990">
    <property type="entry name" value="TPR-like_helical_dom_sf"/>
</dbReference>
<dbReference type="GO" id="GO:0005829">
    <property type="term" value="C:cytosol"/>
    <property type="evidence" value="ECO:0007669"/>
    <property type="project" value="TreeGrafter"/>
</dbReference>
<proteinExistence type="inferred from homology"/>
<sequence>MPPARATSSARALEAILPLIASGQPYEAHQKARTFASRYNKSKQYDTAIDVLFQSARELLKAGQQGSGTDLTTFLLDVYESKGETVNDESRGRLTQLIALAGPSGSWRKTIIDKAIAWSAKVGPHPAGDPDLHHYVGELLYKEGNFAVAEPHLLAAGKRDSARVLAEMFVEWTNPDGPVGPFALRGTIPYLQNGNILAARTFINHFVSQLTTRRSSLLSPHQPSPIPVGKPTEGEQDEIVFTTDSTLNFAQLAVRACQRAQGDKNKTMREAWVRLCGTYQSKGGLVANREVRKVGILLRKGTSLPSSLFRDYTTIRLAQSGRASEKGSSGRDFPVHSTYPPAHLINGHALSEIAELYFAIPPPRGQQANPLGDMISAMFGGAPPTAAPARRVLAPAPPTSTPGLD</sequence>
<evidence type="ECO:0008006" key="5">
    <source>
        <dbReference type="Google" id="ProtNLM"/>
    </source>
</evidence>
<dbReference type="Gene3D" id="1.25.40.10">
    <property type="entry name" value="Tetratricopeptide repeat domain"/>
    <property type="match status" value="2"/>
</dbReference>
<comment type="caution">
    <text evidence="3">The sequence shown here is derived from an EMBL/GenBank/DDBJ whole genome shotgun (WGS) entry which is preliminary data.</text>
</comment>